<dbReference type="Proteomes" id="UP000287563">
    <property type="component" value="Unassembled WGS sequence"/>
</dbReference>
<dbReference type="EMBL" id="RJLM01000005">
    <property type="protein sequence ID" value="RWX55054.1"/>
    <property type="molecule type" value="Genomic_DNA"/>
</dbReference>
<evidence type="ECO:0000313" key="3">
    <source>
        <dbReference type="Proteomes" id="UP000287563"/>
    </source>
</evidence>
<organism evidence="2 3">
    <name type="scientific">Photobacterium chitinilyticum</name>
    <dbReference type="NCBI Taxonomy" id="2485123"/>
    <lineage>
        <taxon>Bacteria</taxon>
        <taxon>Pseudomonadati</taxon>
        <taxon>Pseudomonadota</taxon>
        <taxon>Gammaproteobacteria</taxon>
        <taxon>Vibrionales</taxon>
        <taxon>Vibrionaceae</taxon>
        <taxon>Photobacterium</taxon>
    </lineage>
</organism>
<keyword evidence="1" id="KW-0732">Signal</keyword>
<dbReference type="PROSITE" id="PS51257">
    <property type="entry name" value="PROKAR_LIPOPROTEIN"/>
    <property type="match status" value="1"/>
</dbReference>
<evidence type="ECO:0008006" key="4">
    <source>
        <dbReference type="Google" id="ProtNLM"/>
    </source>
</evidence>
<dbReference type="AlphaFoldDB" id="A0A444JPP4"/>
<dbReference type="RefSeq" id="WP_128784678.1">
    <property type="nucleotide sequence ID" value="NZ_JAKJSG010000102.1"/>
</dbReference>
<gene>
    <name evidence="2" type="ORF">EDI28_15090</name>
</gene>
<feature type="signal peptide" evidence="1">
    <location>
        <begin position="1"/>
        <end position="24"/>
    </location>
</feature>
<dbReference type="OrthoDB" id="5814213at2"/>
<evidence type="ECO:0000313" key="2">
    <source>
        <dbReference type="EMBL" id="RWX55054.1"/>
    </source>
</evidence>
<evidence type="ECO:0000256" key="1">
    <source>
        <dbReference type="SAM" id="SignalP"/>
    </source>
</evidence>
<reference evidence="2 3" key="1">
    <citation type="submission" date="2018-11" db="EMBL/GenBank/DDBJ databases">
        <title>Photobacterium sp. BEI247 sp. nov., a marine bacterium isolated from Yongle Blue Hole in the South China Sea.</title>
        <authorList>
            <person name="Wang X."/>
        </authorList>
    </citation>
    <scope>NUCLEOTIDE SEQUENCE [LARGE SCALE GENOMIC DNA]</scope>
    <source>
        <strain evidence="3">BEI247</strain>
    </source>
</reference>
<protein>
    <recommendedName>
        <fullName evidence="4">Lipoprotein</fullName>
    </recommendedName>
</protein>
<feature type="chain" id="PRO_5019536328" description="Lipoprotein" evidence="1">
    <location>
        <begin position="25"/>
        <end position="170"/>
    </location>
</feature>
<comment type="caution">
    <text evidence="2">The sequence shown here is derived from an EMBL/GenBank/DDBJ whole genome shotgun (WGS) entry which is preliminary data.</text>
</comment>
<name>A0A444JPP4_9GAMM</name>
<keyword evidence="3" id="KW-1185">Reference proteome</keyword>
<accession>A0A444JPP4</accession>
<sequence>MKRPRLFLVFVCALIASCISDLYSKPIPNASDDISTLSERYVKATRGGVLDVTAVIPGKVYHPRDGYISYERFWCIDEKRGSPEEYLALMAEVCKLKDGAFKGEWCVSLNHHLPLFSVTIEQNGTTCTGGDLTTIIHSMEPISSPTVSEWLITAEAFGFSKMPISNLEAK</sequence>
<proteinExistence type="predicted"/>